<dbReference type="STRING" id="343013.SAMN04489707_103322"/>
<protein>
    <submittedName>
        <fullName evidence="1">Putative proteasome-type protease</fullName>
    </submittedName>
</protein>
<dbReference type="GO" id="GO:0000502">
    <property type="term" value="C:proteasome complex"/>
    <property type="evidence" value="ECO:0007669"/>
    <property type="project" value="UniProtKB-KW"/>
</dbReference>
<dbReference type="RefSeq" id="WP_054256921.1">
    <property type="nucleotide sequence ID" value="NZ_CYIG01000028.1"/>
</dbReference>
<dbReference type="InterPro" id="IPR029055">
    <property type="entry name" value="Ntn_hydrolases_N"/>
</dbReference>
<evidence type="ECO:0000313" key="2">
    <source>
        <dbReference type="Proteomes" id="UP000183656"/>
    </source>
</evidence>
<dbReference type="EMBL" id="FPBX01000033">
    <property type="protein sequence ID" value="SFU89933.1"/>
    <property type="molecule type" value="Genomic_DNA"/>
</dbReference>
<dbReference type="GO" id="GO:0006508">
    <property type="term" value="P:proteolysis"/>
    <property type="evidence" value="ECO:0007669"/>
    <property type="project" value="UniProtKB-KW"/>
</dbReference>
<keyword evidence="2" id="KW-1185">Reference proteome</keyword>
<proteinExistence type="predicted"/>
<dbReference type="Gene3D" id="3.60.20.10">
    <property type="entry name" value="Glutamine Phosphoribosylpyrophosphate, subunit 1, domain 1"/>
    <property type="match status" value="1"/>
</dbReference>
<dbReference type="PIRSF" id="PIRSF009120">
    <property type="entry name" value="UCP009120_prtse"/>
    <property type="match status" value="1"/>
</dbReference>
<organism evidence="1 2">
    <name type="scientific">Paenacidovorax caeni</name>
    <dbReference type="NCBI Taxonomy" id="343013"/>
    <lineage>
        <taxon>Bacteria</taxon>
        <taxon>Pseudomonadati</taxon>
        <taxon>Pseudomonadota</taxon>
        <taxon>Betaproteobacteria</taxon>
        <taxon>Burkholderiales</taxon>
        <taxon>Comamonadaceae</taxon>
        <taxon>Paenacidovorax</taxon>
    </lineage>
</organism>
<dbReference type="SUPFAM" id="SSF56235">
    <property type="entry name" value="N-terminal nucleophile aminohydrolases (Ntn hydrolases)"/>
    <property type="match status" value="1"/>
</dbReference>
<dbReference type="OrthoDB" id="9786336at2"/>
<dbReference type="Proteomes" id="UP000183656">
    <property type="component" value="Unassembled WGS sequence"/>
</dbReference>
<gene>
    <name evidence="1" type="ORF">SAMN04489707_103322</name>
</gene>
<name>A0A1I7JXH5_9BURK</name>
<dbReference type="GO" id="GO:0008233">
    <property type="term" value="F:peptidase activity"/>
    <property type="evidence" value="ECO:0007669"/>
    <property type="project" value="UniProtKB-KW"/>
</dbReference>
<evidence type="ECO:0000313" key="1">
    <source>
        <dbReference type="EMBL" id="SFU89933.1"/>
    </source>
</evidence>
<reference evidence="1 2" key="1">
    <citation type="submission" date="2016-10" db="EMBL/GenBank/DDBJ databases">
        <authorList>
            <person name="de Groot N.N."/>
        </authorList>
    </citation>
    <scope>NUCLEOTIDE SEQUENCE [LARGE SCALE GENOMIC DNA]</scope>
    <source>
        <strain evidence="1 2">R-24608</strain>
    </source>
</reference>
<dbReference type="InterPro" id="IPR016545">
    <property type="entry name" value="UCP009120_prtse"/>
</dbReference>
<keyword evidence="1" id="KW-0645">Protease</keyword>
<sequence length="291" mass="31233">MTYCIAACLDAGMVFLADSRTNAGVDQVSTFRKLRVFERPGDRLLALMTSGNLAISQAIVALLAQRGADDPHSLWNATTMQEAAQCVGDAVRAVHARDGQALKAQGIDFNVSLLLGGQIGAAPCQLFQVYAAGNFIAASPESPYLQIGEAKYGKPIVDRVLQAQTSLDEAAKCMLISMDSTLRSNISVGLPLDLLVYERGTLRVTRFACLDETSEYLAMIRRTWGEQLRQVFAGIPNPRWTTPAAPPAEDTAPLPFARRHQPVRIGTGNATDLPPAVHQVLAQGTGDGQAQ</sequence>
<dbReference type="AlphaFoldDB" id="A0A1I7JXH5"/>
<keyword evidence="1" id="KW-0647">Proteasome</keyword>
<accession>A0A1I7JXH5</accession>
<keyword evidence="1" id="KW-0378">Hydrolase</keyword>